<evidence type="ECO:0000256" key="1">
    <source>
        <dbReference type="SAM" id="SignalP"/>
    </source>
</evidence>
<organism evidence="2 3">
    <name type="scientific">Grimontia marina</name>
    <dbReference type="NCBI Taxonomy" id="646534"/>
    <lineage>
        <taxon>Bacteria</taxon>
        <taxon>Pseudomonadati</taxon>
        <taxon>Pseudomonadota</taxon>
        <taxon>Gammaproteobacteria</taxon>
        <taxon>Vibrionales</taxon>
        <taxon>Vibrionaceae</taxon>
        <taxon>Grimontia</taxon>
    </lineage>
</organism>
<protein>
    <submittedName>
        <fullName evidence="2">Uncharacterized protein</fullName>
    </submittedName>
</protein>
<sequence length="72" mass="8155">MVRFVLVFFLLLLSFNTTAKEVSCSAQLIPDVRDGQVIKPYLESLKQTTLFSNENVNGSYCNLHAYYLNSCS</sequence>
<dbReference type="Proteomes" id="UP000073601">
    <property type="component" value="Unassembled WGS sequence"/>
</dbReference>
<proteinExistence type="predicted"/>
<keyword evidence="3" id="KW-1185">Reference proteome</keyword>
<dbReference type="EMBL" id="FIZY01000044">
    <property type="protein sequence ID" value="CZF85828.1"/>
    <property type="molecule type" value="Genomic_DNA"/>
</dbReference>
<evidence type="ECO:0000313" key="3">
    <source>
        <dbReference type="Proteomes" id="UP000073601"/>
    </source>
</evidence>
<name>A0A128FGC4_9GAMM</name>
<feature type="signal peptide" evidence="1">
    <location>
        <begin position="1"/>
        <end position="19"/>
    </location>
</feature>
<accession>A0A128FGC4</accession>
<gene>
    <name evidence="2" type="ORF">GMA8713_03861</name>
</gene>
<keyword evidence="1" id="KW-0732">Signal</keyword>
<dbReference type="AlphaFoldDB" id="A0A128FGC4"/>
<evidence type="ECO:0000313" key="2">
    <source>
        <dbReference type="EMBL" id="CZF85828.1"/>
    </source>
</evidence>
<reference evidence="3" key="1">
    <citation type="submission" date="2016-02" db="EMBL/GenBank/DDBJ databases">
        <authorList>
            <person name="Rodrigo-Torres Lidia"/>
            <person name="Arahal R.David."/>
        </authorList>
    </citation>
    <scope>NUCLEOTIDE SEQUENCE [LARGE SCALE GENOMIC DNA]</scope>
    <source>
        <strain evidence="3">CECT 8713</strain>
    </source>
</reference>
<feature type="chain" id="PRO_5007282436" evidence="1">
    <location>
        <begin position="20"/>
        <end position="72"/>
    </location>
</feature>